<name>A0ABQ9ILH6_9NEOP</name>
<accession>A0ABQ9ILH6</accession>
<organism evidence="2 3">
    <name type="scientific">Dryococelus australis</name>
    <dbReference type="NCBI Taxonomy" id="614101"/>
    <lineage>
        <taxon>Eukaryota</taxon>
        <taxon>Metazoa</taxon>
        <taxon>Ecdysozoa</taxon>
        <taxon>Arthropoda</taxon>
        <taxon>Hexapoda</taxon>
        <taxon>Insecta</taxon>
        <taxon>Pterygota</taxon>
        <taxon>Neoptera</taxon>
        <taxon>Polyneoptera</taxon>
        <taxon>Phasmatodea</taxon>
        <taxon>Verophasmatodea</taxon>
        <taxon>Anareolatae</taxon>
        <taxon>Phasmatidae</taxon>
        <taxon>Eurycanthinae</taxon>
        <taxon>Dryococelus</taxon>
    </lineage>
</organism>
<feature type="region of interest" description="Disordered" evidence="1">
    <location>
        <begin position="925"/>
        <end position="955"/>
    </location>
</feature>
<proteinExistence type="predicted"/>
<dbReference type="EMBL" id="JARBHB010000001">
    <property type="protein sequence ID" value="KAJ8897527.1"/>
    <property type="molecule type" value="Genomic_DNA"/>
</dbReference>
<evidence type="ECO:0000313" key="2">
    <source>
        <dbReference type="EMBL" id="KAJ8897527.1"/>
    </source>
</evidence>
<keyword evidence="3" id="KW-1185">Reference proteome</keyword>
<evidence type="ECO:0000313" key="3">
    <source>
        <dbReference type="Proteomes" id="UP001159363"/>
    </source>
</evidence>
<gene>
    <name evidence="2" type="ORF">PR048_002874</name>
</gene>
<sequence length="955" mass="107244">MRYDELRLSAQQTSFEGHVDRRHVEKNSFCLHAPQHLIGTKPTVADEQPIMNVVEHSKCVGSVQTSTTETTRIPPRRTVFDFRRARSRDFRVWESCRTMPLVGGFSRGYPASLALAFRRCFMLISLSIASTSSSLKTSMLRAAQISLALSLFLSLSPLHQQSLSSSGDGHSDSRLRHKCQQTATDMRATCGHYKGISTFGLSQRVSEDKDALIGARDPLTSWRCPNLLGTLNFPRRASIPRQVTCWSGDLLPMVSKVTWSPPSSCLCTRNGGGFFVSAGIVLWWWFKGQGWEETITLRMAFSAGEGGHVKEGGVIRGWRRTIFEILPLLASVISTPHGAEKYIAFLAVWRGRLALAKYVGEELRRNGEMGGLEQFLFSSPVPGPISISSVIPDNSVPTISPSFPQEKEGGCSYKRSAHGKWRGGVKRGPNERKAVLVYSSNRILPPPSISGRAFHCNLKYWDRASEKREDAVNGLQRRCHRARSKLFAGSTRAEHKYSALDSTCMYVLEPQMFVYWLLPHRVASVTSHPAVWHSLLVSLQVCYWLRVVQGVFHKLRSNYKVNYSVHPLVHTVLNTCWRTLAQSHPSTVTADNQCAEPPSISRIDLVAGYAGQPSIHSRHYRLLIGCCEQVRPLTRLDVKHVYTEVDLVIGSQFMKHALDDSEPISDLQGNKVFADEGGEGGYKDRRHAIVRLYPRSARTHTHTHMAGACRARIHAVCGQQRPKYHIRFPSAHEDRLIWRVVKCCKVSWCWLTAVHYSMHAAGASNHRAVQGKLNAIRPLTSEQQGAHHVRPASCVISCRTTFYIVGSSGRAVRRLYQSVIHNVRRHRIPFLPRLRNGSYNKVPSPPTGTTVVLQRDAAIPNWKRLYCNTLNRDRQRVREQLRVQWGSSPACQSPSPSPPPPPSFFLYQQILLTLVTSVAIQRGSKQSLQQRSGTFPAHRVTLREGNANEPENSFR</sequence>
<reference evidence="2 3" key="1">
    <citation type="submission" date="2023-02" db="EMBL/GenBank/DDBJ databases">
        <title>LHISI_Scaffold_Assembly.</title>
        <authorList>
            <person name="Stuart O.P."/>
            <person name="Cleave R."/>
            <person name="Magrath M.J.L."/>
            <person name="Mikheyev A.S."/>
        </authorList>
    </citation>
    <scope>NUCLEOTIDE SEQUENCE [LARGE SCALE GENOMIC DNA]</scope>
    <source>
        <strain evidence="2">Daus_M_001</strain>
        <tissue evidence="2">Leg muscle</tissue>
    </source>
</reference>
<comment type="caution">
    <text evidence="2">The sequence shown here is derived from an EMBL/GenBank/DDBJ whole genome shotgun (WGS) entry which is preliminary data.</text>
</comment>
<evidence type="ECO:0000256" key="1">
    <source>
        <dbReference type="SAM" id="MobiDB-lite"/>
    </source>
</evidence>
<dbReference type="Proteomes" id="UP001159363">
    <property type="component" value="Chromosome 1"/>
</dbReference>
<protein>
    <submittedName>
        <fullName evidence="2">Uncharacterized protein</fullName>
    </submittedName>
</protein>